<dbReference type="GO" id="GO:0012505">
    <property type="term" value="C:endomembrane system"/>
    <property type="evidence" value="ECO:0007669"/>
    <property type="project" value="UniProtKB-SubCell"/>
</dbReference>
<comment type="subcellular location">
    <subcellularLocation>
        <location evidence="1">Endomembrane system</location>
        <topology evidence="1">Multi-pass membrane protein</topology>
    </subcellularLocation>
</comment>
<feature type="transmembrane region" description="Helical" evidence="5">
    <location>
        <begin position="161"/>
        <end position="179"/>
    </location>
</feature>
<gene>
    <name evidence="7" type="ORF">SAMN04488505_10838</name>
</gene>
<keyword evidence="8" id="KW-1185">Reference proteome</keyword>
<dbReference type="InterPro" id="IPR011020">
    <property type="entry name" value="HTTM-like"/>
</dbReference>
<evidence type="ECO:0000256" key="3">
    <source>
        <dbReference type="ARBA" id="ARBA00022989"/>
    </source>
</evidence>
<proteinExistence type="predicted"/>
<feature type="domain" description="HTTM-like" evidence="6">
    <location>
        <begin position="12"/>
        <end position="281"/>
    </location>
</feature>
<dbReference type="AlphaFoldDB" id="A0A1H8DLF7"/>
<reference evidence="7 8" key="1">
    <citation type="submission" date="2016-10" db="EMBL/GenBank/DDBJ databases">
        <authorList>
            <person name="de Groot N.N."/>
        </authorList>
    </citation>
    <scope>NUCLEOTIDE SEQUENCE [LARGE SCALE GENOMIC DNA]</scope>
    <source>
        <strain evidence="7 8">DSM 21039</strain>
    </source>
</reference>
<evidence type="ECO:0000313" key="8">
    <source>
        <dbReference type="Proteomes" id="UP000198984"/>
    </source>
</evidence>
<dbReference type="OrthoDB" id="1260738at2"/>
<accession>A0A1H8DLF7</accession>
<dbReference type="EMBL" id="FOBB01000008">
    <property type="protein sequence ID" value="SEN08142.1"/>
    <property type="molecule type" value="Genomic_DNA"/>
</dbReference>
<evidence type="ECO:0000256" key="1">
    <source>
        <dbReference type="ARBA" id="ARBA00004127"/>
    </source>
</evidence>
<evidence type="ECO:0000256" key="2">
    <source>
        <dbReference type="ARBA" id="ARBA00022692"/>
    </source>
</evidence>
<dbReference type="PANTHER" id="PTHR39535">
    <property type="entry name" value="SPORULATION-DELAYING PROTEIN SDPB"/>
    <property type="match status" value="1"/>
</dbReference>
<dbReference type="Proteomes" id="UP000198984">
    <property type="component" value="Unassembled WGS sequence"/>
</dbReference>
<dbReference type="SMART" id="SM00752">
    <property type="entry name" value="HTTM"/>
    <property type="match status" value="1"/>
</dbReference>
<dbReference type="STRING" id="573321.SAMN04488505_10838"/>
<organism evidence="7 8">
    <name type="scientific">Chitinophaga rupis</name>
    <dbReference type="NCBI Taxonomy" id="573321"/>
    <lineage>
        <taxon>Bacteria</taxon>
        <taxon>Pseudomonadati</taxon>
        <taxon>Bacteroidota</taxon>
        <taxon>Chitinophagia</taxon>
        <taxon>Chitinophagales</taxon>
        <taxon>Chitinophagaceae</taxon>
        <taxon>Chitinophaga</taxon>
    </lineage>
</organism>
<evidence type="ECO:0000259" key="6">
    <source>
        <dbReference type="SMART" id="SM00752"/>
    </source>
</evidence>
<dbReference type="InterPro" id="IPR052964">
    <property type="entry name" value="Sporulation_signal_mat"/>
</dbReference>
<evidence type="ECO:0000256" key="5">
    <source>
        <dbReference type="SAM" id="Phobius"/>
    </source>
</evidence>
<keyword evidence="2 5" id="KW-0812">Transmembrane</keyword>
<keyword evidence="4 5" id="KW-0472">Membrane</keyword>
<dbReference type="RefSeq" id="WP_089918591.1">
    <property type="nucleotide sequence ID" value="NZ_FOBB01000008.1"/>
</dbReference>
<sequence length="317" mass="37525">MALFKYLLSLEEKNRYSFYLAVFRIFVCFHLIKTILFQWAYLDILYGANSFVSPVPTFITELLGIPTHFLREHYQWFITAYLLIIVLYLFGIGKHFTALLLFLCYETLQRMCNLVLNGGDNLMKFIMLYMVFADSYQYFSIKAGQFKNQTLRQLSNLGSNLCVRAITLHFCMIYFWSAWHKIHAEVWFNGVATYYTFSIGRFKGTPWNDFLAKNGVFVTISTYFTLIVEVYFPVLVWFKKTRLAVVLCGIALHLGIYVFMMIYGFEIIFIMTYGFFFKDEEWQAFLNKLISRINRKAKWKLPTFAEFHPEPQVYAGR</sequence>
<feature type="transmembrane region" description="Helical" evidence="5">
    <location>
        <begin position="216"/>
        <end position="238"/>
    </location>
</feature>
<keyword evidence="3 5" id="KW-1133">Transmembrane helix</keyword>
<protein>
    <recommendedName>
        <fullName evidence="6">HTTM-like domain-containing protein</fullName>
    </recommendedName>
</protein>
<feature type="transmembrane region" description="Helical" evidence="5">
    <location>
        <begin position="76"/>
        <end position="102"/>
    </location>
</feature>
<feature type="transmembrane region" description="Helical" evidence="5">
    <location>
        <begin position="21"/>
        <end position="40"/>
    </location>
</feature>
<evidence type="ECO:0000313" key="7">
    <source>
        <dbReference type="EMBL" id="SEN08142.1"/>
    </source>
</evidence>
<feature type="transmembrane region" description="Helical" evidence="5">
    <location>
        <begin position="250"/>
        <end position="276"/>
    </location>
</feature>
<name>A0A1H8DLF7_9BACT</name>
<evidence type="ECO:0000256" key="4">
    <source>
        <dbReference type="ARBA" id="ARBA00023136"/>
    </source>
</evidence>
<dbReference type="PANTHER" id="PTHR39535:SF2">
    <property type="entry name" value="HTTM DOMAIN-CONTAINING PROTEIN"/>
    <property type="match status" value="1"/>
</dbReference>